<evidence type="ECO:0000313" key="3">
    <source>
        <dbReference type="EMBL" id="TLS96321.1"/>
    </source>
</evidence>
<keyword evidence="1" id="KW-1133">Transmembrane helix</keyword>
<evidence type="ECO:0000313" key="2">
    <source>
        <dbReference type="EMBL" id="QKJ26276.1"/>
    </source>
</evidence>
<evidence type="ECO:0000313" key="5">
    <source>
        <dbReference type="Proteomes" id="UP000509513"/>
    </source>
</evidence>
<protein>
    <submittedName>
        <fullName evidence="2">Putative membrane protein</fullName>
    </submittedName>
</protein>
<keyword evidence="1" id="KW-0472">Membrane</keyword>
<dbReference type="KEGG" id="acib:ACBT_0300"/>
<feature type="transmembrane region" description="Helical" evidence="1">
    <location>
        <begin position="41"/>
        <end position="63"/>
    </location>
</feature>
<gene>
    <name evidence="2" type="ORF">ACBT_0300</name>
    <name evidence="3" type="ORF">FE247_10010</name>
</gene>
<name>A0A5J6RKV5_9BACT</name>
<dbReference type="STRING" id="1442598.GCA_000522465_00053"/>
<dbReference type="Proteomes" id="UP000305417">
    <property type="component" value="Unassembled WGS sequence"/>
</dbReference>
<feature type="transmembrane region" description="Helical" evidence="1">
    <location>
        <begin position="12"/>
        <end position="34"/>
    </location>
</feature>
<proteinExistence type="predicted"/>
<keyword evidence="4" id="KW-1185">Reference proteome</keyword>
<organism evidence="2 5">
    <name type="scientific">Aliarcobacter cibarius</name>
    <dbReference type="NCBI Taxonomy" id="255507"/>
    <lineage>
        <taxon>Bacteria</taxon>
        <taxon>Pseudomonadati</taxon>
        <taxon>Campylobacterota</taxon>
        <taxon>Epsilonproteobacteria</taxon>
        <taxon>Campylobacterales</taxon>
        <taxon>Arcobacteraceae</taxon>
        <taxon>Aliarcobacter</taxon>
    </lineage>
</organism>
<evidence type="ECO:0000313" key="4">
    <source>
        <dbReference type="Proteomes" id="UP000305417"/>
    </source>
</evidence>
<evidence type="ECO:0000256" key="1">
    <source>
        <dbReference type="SAM" id="Phobius"/>
    </source>
</evidence>
<reference evidence="2 5" key="2">
    <citation type="submission" date="2020-05" db="EMBL/GenBank/DDBJ databases">
        <title>Complete genome sequencing of Campylobacter and Arcobacter type strains.</title>
        <authorList>
            <person name="Miller W.G."/>
            <person name="Yee E."/>
        </authorList>
    </citation>
    <scope>NUCLEOTIDE SEQUENCE [LARGE SCALE GENOMIC DNA]</scope>
    <source>
        <strain evidence="2 5">LMG 21996</strain>
    </source>
</reference>
<sequence length="153" mass="18133">MIFSKQDFLNIFNIYAIDLTWILLIASFVSFVMYTFLKRKILFKTSIFSILLSGVMTISFIYFNDIDLFLPMKMDKYNYNKMAEDIKNSEDNQKYQAFREFIDELIISRDLTKADLEGLTLMDKSETFKINFEIEVQSEKDVGMILKVMNENQ</sequence>
<dbReference type="RefSeq" id="WP_024774253.1">
    <property type="nucleotide sequence ID" value="NZ_CP043858.1"/>
</dbReference>
<dbReference type="EMBL" id="VBUC01000032">
    <property type="protein sequence ID" value="TLS96321.1"/>
    <property type="molecule type" value="Genomic_DNA"/>
</dbReference>
<dbReference type="EMBL" id="CP054051">
    <property type="protein sequence ID" value="QKJ26276.1"/>
    <property type="molecule type" value="Genomic_DNA"/>
</dbReference>
<reference evidence="3 4" key="1">
    <citation type="submission" date="2019-05" db="EMBL/GenBank/DDBJ databases">
        <title>Arcobacter cibarius and Arcobacter thereius providing challenges in identification an antibiotic susceptibility and Quinolone resistance.</title>
        <authorList>
            <person name="Busch A."/>
            <person name="Hanel I."/>
            <person name="Hotzel H."/>
            <person name="Tomaso H."/>
        </authorList>
    </citation>
    <scope>NUCLEOTIDE SEQUENCE [LARGE SCALE GENOMIC DNA]</scope>
    <source>
        <strain evidence="3 4">16CS0831-2</strain>
    </source>
</reference>
<dbReference type="AlphaFoldDB" id="A0A5J6RKV5"/>
<dbReference type="Proteomes" id="UP000509513">
    <property type="component" value="Chromosome"/>
</dbReference>
<keyword evidence="1" id="KW-0812">Transmembrane</keyword>
<accession>A0A5J6RKV5</accession>